<keyword evidence="2" id="KW-1185">Reference proteome</keyword>
<reference evidence="1" key="1">
    <citation type="submission" date="2022-03" db="EMBL/GenBank/DDBJ databases">
        <authorList>
            <person name="Lindestad O."/>
        </authorList>
    </citation>
    <scope>NUCLEOTIDE SEQUENCE</scope>
</reference>
<evidence type="ECO:0000313" key="2">
    <source>
        <dbReference type="Proteomes" id="UP000838756"/>
    </source>
</evidence>
<protein>
    <submittedName>
        <fullName evidence="1">Jg12419 protein</fullName>
    </submittedName>
</protein>
<dbReference type="Proteomes" id="UP000838756">
    <property type="component" value="Unassembled WGS sequence"/>
</dbReference>
<name>A0A8S4R7Z2_9NEOP</name>
<accession>A0A8S4R7Z2</accession>
<gene>
    <name evidence="1" type="primary">jg12419</name>
    <name evidence="1" type="ORF">PAEG_LOCUS11088</name>
</gene>
<proteinExistence type="predicted"/>
<dbReference type="AlphaFoldDB" id="A0A8S4R7Z2"/>
<comment type="caution">
    <text evidence="1">The sequence shown here is derived from an EMBL/GenBank/DDBJ whole genome shotgun (WGS) entry which is preliminary data.</text>
</comment>
<sequence>MTCFNDQENHREETCKPLSSSVWSPHAEYHANPHWLAQCGLAWWYSALTPYNPFLIVEGDPSLVVGR</sequence>
<dbReference type="EMBL" id="CAKXAJ010024925">
    <property type="protein sequence ID" value="CAH2232916.1"/>
    <property type="molecule type" value="Genomic_DNA"/>
</dbReference>
<organism evidence="1 2">
    <name type="scientific">Pararge aegeria aegeria</name>
    <dbReference type="NCBI Taxonomy" id="348720"/>
    <lineage>
        <taxon>Eukaryota</taxon>
        <taxon>Metazoa</taxon>
        <taxon>Ecdysozoa</taxon>
        <taxon>Arthropoda</taxon>
        <taxon>Hexapoda</taxon>
        <taxon>Insecta</taxon>
        <taxon>Pterygota</taxon>
        <taxon>Neoptera</taxon>
        <taxon>Endopterygota</taxon>
        <taxon>Lepidoptera</taxon>
        <taxon>Glossata</taxon>
        <taxon>Ditrysia</taxon>
        <taxon>Papilionoidea</taxon>
        <taxon>Nymphalidae</taxon>
        <taxon>Satyrinae</taxon>
        <taxon>Satyrini</taxon>
        <taxon>Parargina</taxon>
        <taxon>Pararge</taxon>
    </lineage>
</organism>
<evidence type="ECO:0000313" key="1">
    <source>
        <dbReference type="EMBL" id="CAH2232916.1"/>
    </source>
</evidence>